<feature type="region of interest" description="Disordered" evidence="4">
    <location>
        <begin position="554"/>
        <end position="573"/>
    </location>
</feature>
<dbReference type="PROSITE" id="PS50005">
    <property type="entry name" value="TPR"/>
    <property type="match status" value="2"/>
</dbReference>
<evidence type="ECO:0000313" key="6">
    <source>
        <dbReference type="EMBL" id="RKO68583.1"/>
    </source>
</evidence>
<dbReference type="PANTHER" id="PTHR44943:SF8">
    <property type="entry name" value="TPR REPEAT-CONTAINING PROTEIN MJ0263"/>
    <property type="match status" value="1"/>
</dbReference>
<keyword evidence="7" id="KW-1185">Reference proteome</keyword>
<feature type="repeat" description="TPR" evidence="3">
    <location>
        <begin position="418"/>
        <end position="451"/>
    </location>
</feature>
<dbReference type="Pfam" id="PF13429">
    <property type="entry name" value="TPR_15"/>
    <property type="match status" value="1"/>
</dbReference>
<proteinExistence type="predicted"/>
<evidence type="ECO:0000256" key="4">
    <source>
        <dbReference type="SAM" id="MobiDB-lite"/>
    </source>
</evidence>
<comment type="caution">
    <text evidence="6">The sequence shown here is derived from an EMBL/GenBank/DDBJ whole genome shotgun (WGS) entry which is preliminary data.</text>
</comment>
<dbReference type="InterPro" id="IPR019734">
    <property type="entry name" value="TPR_rpt"/>
</dbReference>
<evidence type="ECO:0000313" key="7">
    <source>
        <dbReference type="Proteomes" id="UP000282423"/>
    </source>
</evidence>
<reference evidence="6 7" key="1">
    <citation type="submission" date="2018-10" db="EMBL/GenBank/DDBJ databases">
        <title>Sphingobacterium sp. M05W1-28.</title>
        <authorList>
            <person name="Cai H."/>
        </authorList>
    </citation>
    <scope>NUCLEOTIDE SEQUENCE [LARGE SCALE GENOMIC DNA]</scope>
    <source>
        <strain evidence="6 7">M05W1-28</strain>
    </source>
</reference>
<dbReference type="Gene3D" id="1.25.40.10">
    <property type="entry name" value="Tetratricopeptide repeat domain"/>
    <property type="match status" value="4"/>
</dbReference>
<gene>
    <name evidence="6" type="ORF">D7322_26350</name>
</gene>
<dbReference type="PANTHER" id="PTHR44943">
    <property type="entry name" value="CELLULOSE SYNTHASE OPERON PROTEIN C"/>
    <property type="match status" value="1"/>
</dbReference>
<dbReference type="EMBL" id="RBWS01000028">
    <property type="protein sequence ID" value="RKO68583.1"/>
    <property type="molecule type" value="Genomic_DNA"/>
</dbReference>
<keyword evidence="2 3" id="KW-0802">TPR repeat</keyword>
<dbReference type="InterPro" id="IPR051685">
    <property type="entry name" value="Ycf3/AcsC/BcsC/TPR_MFPF"/>
</dbReference>
<keyword evidence="1" id="KW-0677">Repeat</keyword>
<feature type="chain" id="PRO_5019560954" description="Tetratricopeptide repeat protein" evidence="5">
    <location>
        <begin position="28"/>
        <end position="573"/>
    </location>
</feature>
<protein>
    <recommendedName>
        <fullName evidence="8">Tetratricopeptide repeat protein</fullName>
    </recommendedName>
</protein>
<evidence type="ECO:0000256" key="5">
    <source>
        <dbReference type="SAM" id="SignalP"/>
    </source>
</evidence>
<dbReference type="SUPFAM" id="SSF48452">
    <property type="entry name" value="TPR-like"/>
    <property type="match status" value="1"/>
</dbReference>
<evidence type="ECO:0008006" key="8">
    <source>
        <dbReference type="Google" id="ProtNLM"/>
    </source>
</evidence>
<name>A0A420VQI3_9SPHI</name>
<feature type="signal peptide" evidence="5">
    <location>
        <begin position="1"/>
        <end position="27"/>
    </location>
</feature>
<dbReference type="SMART" id="SM00028">
    <property type="entry name" value="TPR"/>
    <property type="match status" value="5"/>
</dbReference>
<dbReference type="OrthoDB" id="9814220at2"/>
<dbReference type="RefSeq" id="WP_121127165.1">
    <property type="nucleotide sequence ID" value="NZ_RBWS01000028.1"/>
</dbReference>
<dbReference type="SUPFAM" id="SSF81901">
    <property type="entry name" value="HCP-like"/>
    <property type="match status" value="1"/>
</dbReference>
<feature type="repeat" description="TPR" evidence="3">
    <location>
        <begin position="71"/>
        <end position="104"/>
    </location>
</feature>
<evidence type="ECO:0000256" key="3">
    <source>
        <dbReference type="PROSITE-ProRule" id="PRU00339"/>
    </source>
</evidence>
<evidence type="ECO:0000256" key="2">
    <source>
        <dbReference type="ARBA" id="ARBA00022803"/>
    </source>
</evidence>
<dbReference type="InterPro" id="IPR011990">
    <property type="entry name" value="TPR-like_helical_dom_sf"/>
</dbReference>
<accession>A0A420VQI3</accession>
<evidence type="ECO:0000256" key="1">
    <source>
        <dbReference type="ARBA" id="ARBA00022737"/>
    </source>
</evidence>
<dbReference type="AlphaFoldDB" id="A0A420VQI3"/>
<organism evidence="6 7">
    <name type="scientific">Sphingobacterium puteale</name>
    <dbReference type="NCBI Taxonomy" id="2420510"/>
    <lineage>
        <taxon>Bacteria</taxon>
        <taxon>Pseudomonadati</taxon>
        <taxon>Bacteroidota</taxon>
        <taxon>Sphingobacteriia</taxon>
        <taxon>Sphingobacteriales</taxon>
        <taxon>Sphingobacteriaceae</taxon>
        <taxon>Sphingobacterium</taxon>
    </lineage>
</organism>
<dbReference type="Pfam" id="PF13181">
    <property type="entry name" value="TPR_8"/>
    <property type="match status" value="1"/>
</dbReference>
<sequence>MRLTFLNKRVVLSFVGFLFGTVSALQAQSLEKKSRPYDTRLKNVQEILKQGKIGPGVDSLDAILADYPKADDIYFTKAILFAQMRNQDGAIDAIKAALEIEPKPEYLSFAIDAFKSKNDADSALIYLDKLIDLDDNNTASLKRERMMLLFNGGHKDAALEYFYKTKEIESASDTLDMVGSVLLNDAGNHKAVIDLLKPWADKGTKLAQVYGQLAQAYNLSKNSKLALEYINKGIQTSEEDFLYFDLADLYRFDKKIKLSFDALKKGFQSKKIDFGDKNRIIMTLLGPKSPYTNAQLLELANILVEVHPRIAESHMAKGQVLWLNEDKTAAQSSLAVAVTMNPYQIDAWRMLMSLDMDKGEFDQAIAHGGEALHYVANNPTILYFTSMAYLMKKDTENSRKFMEAALNNAQDETPFLQANIYGGLGDIYNTLKMYKESDAAYMEAIRLDSTNVTAMNNLAYYLSLRKERLDEATKYAAMATAMQPNNGTFEDTYAWVLFADGKYEDALVWIQKALKNTNPQTAVLLEHYGDILVKLGKTTEAVKQWNLALEKGMDSEESKQKLKKKIETKSYVE</sequence>
<keyword evidence="5" id="KW-0732">Signal</keyword>
<dbReference type="Proteomes" id="UP000282423">
    <property type="component" value="Unassembled WGS sequence"/>
</dbReference>